<accession>H2BSX2</accession>
<keyword evidence="2" id="KW-1185">Reference proteome</keyword>
<organism evidence="1 2">
    <name type="scientific">Gillisia limnaea (strain DSM 15749 / LMG 21470 / R-8282)</name>
    <dbReference type="NCBI Taxonomy" id="865937"/>
    <lineage>
        <taxon>Bacteria</taxon>
        <taxon>Pseudomonadati</taxon>
        <taxon>Bacteroidota</taxon>
        <taxon>Flavobacteriia</taxon>
        <taxon>Flavobacteriales</taxon>
        <taxon>Flavobacteriaceae</taxon>
        <taxon>Gillisia</taxon>
    </lineage>
</organism>
<protein>
    <recommendedName>
        <fullName evidence="3">GTPase</fullName>
    </recommendedName>
</protein>
<dbReference type="eggNOG" id="ENOG5032YEY">
    <property type="taxonomic scope" value="Bacteria"/>
</dbReference>
<gene>
    <name evidence="1" type="ORF">Gilli_0804</name>
</gene>
<name>H2BSX2_GILLR</name>
<reference evidence="2" key="1">
    <citation type="journal article" date="2012" name="Stand. Genomic Sci.">
        <title>Genome sequence of the Antarctic rhodopsins-containing flavobacterium Gillisia limnaea type strain (R-8282(T)).</title>
        <authorList>
            <person name="Riedel T."/>
            <person name="Held B."/>
            <person name="Nolan M."/>
            <person name="Lucas S."/>
            <person name="Lapidus A."/>
            <person name="Tice H."/>
            <person name="Del Rio T.G."/>
            <person name="Cheng J.F."/>
            <person name="Han C."/>
            <person name="Tapia R."/>
            <person name="Goodwin L.A."/>
            <person name="Pitluck S."/>
            <person name="Liolios K."/>
            <person name="Mavromatis K."/>
            <person name="Pagani I."/>
            <person name="Ivanova N."/>
            <person name="Mikhailova N."/>
            <person name="Pati A."/>
            <person name="Chen A."/>
            <person name="Palaniappan K."/>
            <person name="Land M."/>
            <person name="Rohde M."/>
            <person name="Tindall B.J."/>
            <person name="Detter J.C."/>
            <person name="Goker M."/>
            <person name="Bristow J."/>
            <person name="Eisen J.A."/>
            <person name="Markowitz V."/>
            <person name="Hugenholtz P."/>
            <person name="Kyrpides N.C."/>
            <person name="Klenk H.P."/>
            <person name="Woyke T."/>
        </authorList>
    </citation>
    <scope>NUCLEOTIDE SEQUENCE [LARGE SCALE GENOMIC DNA]</scope>
    <source>
        <strain evidence="2">DSM 15749 / LMG 21470 / R-8282</strain>
    </source>
</reference>
<dbReference type="HOGENOM" id="CLU_157878_0_0_10"/>
<dbReference type="Proteomes" id="UP000003844">
    <property type="component" value="Unassembled WGS sequence"/>
</dbReference>
<dbReference type="OrthoDB" id="572467at2"/>
<evidence type="ECO:0000313" key="2">
    <source>
        <dbReference type="Proteomes" id="UP000003844"/>
    </source>
</evidence>
<evidence type="ECO:0000313" key="1">
    <source>
        <dbReference type="EMBL" id="EHQ01502.1"/>
    </source>
</evidence>
<dbReference type="STRING" id="865937.Gilli_0804"/>
<proteinExistence type="predicted"/>
<sequence length="123" mass="14312">MEKLLFIYNASSGKVNSSLDVLHKVFSPSTYTCNLCRITHGILKENETWKAFRKSGKHPMMFLHIDEFQKQYKSKFGHKFTFPIVLAATTNGLEVFISSEEINAIEQPEELIRLIKERQELFQ</sequence>
<evidence type="ECO:0008006" key="3">
    <source>
        <dbReference type="Google" id="ProtNLM"/>
    </source>
</evidence>
<dbReference type="EMBL" id="JH594606">
    <property type="protein sequence ID" value="EHQ01502.1"/>
    <property type="molecule type" value="Genomic_DNA"/>
</dbReference>
<dbReference type="AlphaFoldDB" id="H2BSX2"/>
<dbReference type="RefSeq" id="WP_006987824.1">
    <property type="nucleotide sequence ID" value="NZ_JH594606.1"/>
</dbReference>